<dbReference type="NCBIfam" id="TIGR01353">
    <property type="entry name" value="dGTP_triPase"/>
    <property type="match status" value="1"/>
</dbReference>
<dbReference type="GO" id="GO:0008832">
    <property type="term" value="F:dGTPase activity"/>
    <property type="evidence" value="ECO:0007669"/>
    <property type="project" value="TreeGrafter"/>
</dbReference>
<dbReference type="InterPro" id="IPR006261">
    <property type="entry name" value="dGTPase"/>
</dbReference>
<dbReference type="HAMAP" id="MF_01212">
    <property type="entry name" value="dGTPase_type2"/>
    <property type="match status" value="1"/>
</dbReference>
<dbReference type="InterPro" id="IPR003607">
    <property type="entry name" value="HD/PDEase_dom"/>
</dbReference>
<dbReference type="InterPro" id="IPR050135">
    <property type="entry name" value="dGTPase-like"/>
</dbReference>
<dbReference type="InterPro" id="IPR006674">
    <property type="entry name" value="HD_domain"/>
</dbReference>
<dbReference type="RefSeq" id="WP_269578562.1">
    <property type="nucleotide sequence ID" value="NZ_CP114588.1"/>
</dbReference>
<dbReference type="SMART" id="SM00471">
    <property type="entry name" value="HDc"/>
    <property type="match status" value="1"/>
</dbReference>
<evidence type="ECO:0000256" key="1">
    <source>
        <dbReference type="ARBA" id="ARBA00022801"/>
    </source>
</evidence>
<dbReference type="NCBIfam" id="NF041026">
    <property type="entry name" value="antiphage_dGTPase"/>
    <property type="match status" value="1"/>
</dbReference>
<evidence type="ECO:0000259" key="3">
    <source>
        <dbReference type="PROSITE" id="PS51831"/>
    </source>
</evidence>
<dbReference type="NCBIfam" id="NF003701">
    <property type="entry name" value="PRK05318.1"/>
    <property type="match status" value="1"/>
</dbReference>
<reference evidence="4" key="1">
    <citation type="submission" date="2022-09" db="EMBL/GenBank/DDBJ databases">
        <authorList>
            <person name="Li Z.-J."/>
        </authorList>
    </citation>
    <scope>NUCLEOTIDE SEQUENCE</scope>
    <source>
        <strain evidence="4">TGB11</strain>
    </source>
</reference>
<dbReference type="AlphaFoldDB" id="A0AA47KJF7"/>
<dbReference type="SUPFAM" id="SSF109604">
    <property type="entry name" value="HD-domain/PDEase-like"/>
    <property type="match status" value="1"/>
</dbReference>
<feature type="domain" description="HD" evidence="3">
    <location>
        <begin position="64"/>
        <end position="256"/>
    </location>
</feature>
<accession>A0AA47KJF7</accession>
<dbReference type="Gene3D" id="1.10.3210.10">
    <property type="entry name" value="Hypothetical protein af1432"/>
    <property type="match status" value="1"/>
</dbReference>
<dbReference type="InterPro" id="IPR023023">
    <property type="entry name" value="dNTPase_2"/>
</dbReference>
<dbReference type="PANTHER" id="PTHR11373:SF40">
    <property type="entry name" value="DEOXYGUANOSINETRIPHOSPHATE TRIPHOSPHOHYDROLASE-LIKE PROTEIN 2"/>
    <property type="match status" value="1"/>
</dbReference>
<evidence type="ECO:0000313" key="4">
    <source>
        <dbReference type="EMBL" id="WBA08006.1"/>
    </source>
</evidence>
<evidence type="ECO:0000256" key="2">
    <source>
        <dbReference type="HAMAP-Rule" id="MF_01212"/>
    </source>
</evidence>
<name>A0AA47KJF7_9GAMM</name>
<evidence type="ECO:0000313" key="5">
    <source>
        <dbReference type="Proteomes" id="UP001164748"/>
    </source>
</evidence>
<protein>
    <recommendedName>
        <fullName evidence="2">Deoxyguanosinetriphosphate triphosphohydrolase-like protein</fullName>
    </recommendedName>
</protein>
<proteinExistence type="inferred from homology"/>
<dbReference type="Proteomes" id="UP001164748">
    <property type="component" value="Chromosome"/>
</dbReference>
<gene>
    <name evidence="4" type="ORF">N8M53_09225</name>
</gene>
<dbReference type="EMBL" id="CP114588">
    <property type="protein sequence ID" value="WBA08006.1"/>
    <property type="molecule type" value="Genomic_DNA"/>
</dbReference>
<keyword evidence="1 2" id="KW-0378">Hydrolase</keyword>
<dbReference type="GO" id="GO:0006203">
    <property type="term" value="P:dGTP catabolic process"/>
    <property type="evidence" value="ECO:0007669"/>
    <property type="project" value="TreeGrafter"/>
</dbReference>
<organism evidence="4 5">
    <name type="scientific">Salinivibrio kushneri</name>
    <dbReference type="NCBI Taxonomy" id="1908198"/>
    <lineage>
        <taxon>Bacteria</taxon>
        <taxon>Pseudomonadati</taxon>
        <taxon>Pseudomonadota</taxon>
        <taxon>Gammaproteobacteria</taxon>
        <taxon>Vibrionales</taxon>
        <taxon>Vibrionaceae</taxon>
        <taxon>Salinivibrio</taxon>
    </lineage>
</organism>
<dbReference type="PANTHER" id="PTHR11373">
    <property type="entry name" value="DEOXYNUCLEOSIDE TRIPHOSPHATE TRIPHOSPHOHYDROLASE"/>
    <property type="match status" value="1"/>
</dbReference>
<dbReference type="InterPro" id="IPR026875">
    <property type="entry name" value="PHydrolase_assoc_dom"/>
</dbReference>
<comment type="similarity">
    <text evidence="2">Belongs to the dGTPase family. Type 2 subfamily.</text>
</comment>
<dbReference type="Pfam" id="PF13286">
    <property type="entry name" value="HD_assoc"/>
    <property type="match status" value="1"/>
</dbReference>
<sequence>MMDFDLSDAWQTRQMANEKKKRRHDKRTAYQRDRARILHSAAFRRLQAKTQVLGAEHSDFYRTRLTHSLEVSQIGTGIVAQLKEKQPAFRPLLPSTGLMESLCLAHDIGHPPYGHGGEIALNYMMRNDGGFEGNAQTFRIVTMLEPYTQHHGMNLARRTLLGVMKYPALISTAHKGSQPAPVNDFRHLKARDWQPAKGIYDDDKGRRDWVLNPLSDADRALFLAFRENTPADQHRKTRYKSLDCSIMELADDIAYGVHDLEDAIVMGLVTREQWQEAVASHLAECGDPWLEANIGELSEQMFGPPYERKDAIGALVNTLLTSVEVAPTNQDGTHSFTSPLLAWNAYLTAVMAGVLEVLKRFVSQFVVKQPELQVVEYKGQQLVMELFDAFASDPERLLPTDYRRDWLTARERGESGMRVIADYLSSMTDSFAQKLHSTMFTAASNGPLYAIR</sequence>
<dbReference type="PROSITE" id="PS51831">
    <property type="entry name" value="HD"/>
    <property type="match status" value="1"/>
</dbReference>